<gene>
    <name evidence="2" type="ORF">MBOU_49340</name>
</gene>
<dbReference type="AlphaFoldDB" id="A0A7I9YWA5"/>
<feature type="transmembrane region" description="Helical" evidence="1">
    <location>
        <begin position="61"/>
        <end position="80"/>
    </location>
</feature>
<dbReference type="Proteomes" id="UP000465360">
    <property type="component" value="Unassembled WGS sequence"/>
</dbReference>
<organism evidence="2 3">
    <name type="scientific">Mycobacterium bourgelatii</name>
    <dbReference type="NCBI Taxonomy" id="1273442"/>
    <lineage>
        <taxon>Bacteria</taxon>
        <taxon>Bacillati</taxon>
        <taxon>Actinomycetota</taxon>
        <taxon>Actinomycetes</taxon>
        <taxon>Mycobacteriales</taxon>
        <taxon>Mycobacteriaceae</taxon>
        <taxon>Mycobacterium</taxon>
    </lineage>
</organism>
<evidence type="ECO:0000313" key="2">
    <source>
        <dbReference type="EMBL" id="GFG92892.1"/>
    </source>
</evidence>
<feature type="transmembrane region" description="Helical" evidence="1">
    <location>
        <begin position="28"/>
        <end position="49"/>
    </location>
</feature>
<dbReference type="EMBL" id="BLKZ01000001">
    <property type="protein sequence ID" value="GFG92892.1"/>
    <property type="molecule type" value="Genomic_DNA"/>
</dbReference>
<keyword evidence="3" id="KW-1185">Reference proteome</keyword>
<evidence type="ECO:0000313" key="3">
    <source>
        <dbReference type="Proteomes" id="UP000465360"/>
    </source>
</evidence>
<keyword evidence="1" id="KW-1133">Transmembrane helix</keyword>
<protein>
    <submittedName>
        <fullName evidence="2">Uncharacterized protein</fullName>
    </submittedName>
</protein>
<reference evidence="2 3" key="1">
    <citation type="journal article" date="2019" name="Emerg. Microbes Infect.">
        <title>Comprehensive subspecies identification of 175 nontuberculous mycobacteria species based on 7547 genomic profiles.</title>
        <authorList>
            <person name="Matsumoto Y."/>
            <person name="Kinjo T."/>
            <person name="Motooka D."/>
            <person name="Nabeya D."/>
            <person name="Jung N."/>
            <person name="Uechi K."/>
            <person name="Horii T."/>
            <person name="Iida T."/>
            <person name="Fujita J."/>
            <person name="Nakamura S."/>
        </authorList>
    </citation>
    <scope>NUCLEOTIDE SEQUENCE [LARGE SCALE GENOMIC DNA]</scope>
    <source>
        <strain evidence="2 3">JCM 30725</strain>
    </source>
</reference>
<keyword evidence="1" id="KW-0472">Membrane</keyword>
<evidence type="ECO:0000256" key="1">
    <source>
        <dbReference type="SAM" id="Phobius"/>
    </source>
</evidence>
<keyword evidence="1" id="KW-0812">Transmembrane</keyword>
<feature type="transmembrane region" description="Helical" evidence="1">
    <location>
        <begin position="92"/>
        <end position="114"/>
    </location>
</feature>
<name>A0A7I9YWA5_MYCBU</name>
<sequence length="115" mass="12402">MSSFVSDPASRLELDEDAWRTATRSAPFVVQLVMGVLFVVMWLLAKSVFPTPGVYEGDRAWLIMAAVITTFLSLGVGAMLRRSPSSRRRGLGVSIAGTSATVLLGSIVFAFVILH</sequence>
<accession>A0A7I9YWA5</accession>
<comment type="caution">
    <text evidence="2">The sequence shown here is derived from an EMBL/GenBank/DDBJ whole genome shotgun (WGS) entry which is preliminary data.</text>
</comment>
<proteinExistence type="predicted"/>